<accession>A0A8J7W6L3</accession>
<dbReference type="PANTHER" id="PTHR43823">
    <property type="entry name" value="SPORULATION PROTEIN YKVU"/>
    <property type="match status" value="1"/>
</dbReference>
<evidence type="ECO:0000256" key="5">
    <source>
        <dbReference type="ARBA" id="ARBA00022475"/>
    </source>
</evidence>
<reference evidence="11" key="1">
    <citation type="submission" date="2021-04" db="EMBL/GenBank/DDBJ databases">
        <title>Sinoanaerobacter chloroacetimidivorans sp. nov., an obligate anaerobic bacterium isolated from anaerobic sludge.</title>
        <authorList>
            <person name="Bao Y."/>
        </authorList>
    </citation>
    <scope>NUCLEOTIDE SEQUENCE</scope>
    <source>
        <strain evidence="11">BAD-6</strain>
    </source>
</reference>
<gene>
    <name evidence="11" type="ORF">KCX82_18980</name>
</gene>
<feature type="transmembrane region" description="Helical" evidence="10">
    <location>
        <begin position="207"/>
        <end position="231"/>
    </location>
</feature>
<dbReference type="GO" id="GO:0005886">
    <property type="term" value="C:plasma membrane"/>
    <property type="evidence" value="ECO:0007669"/>
    <property type="project" value="UniProtKB-SubCell"/>
</dbReference>
<dbReference type="Pfam" id="PF01554">
    <property type="entry name" value="MatE"/>
    <property type="match status" value="2"/>
</dbReference>
<dbReference type="Proteomes" id="UP000675664">
    <property type="component" value="Unassembled WGS sequence"/>
</dbReference>
<feature type="transmembrane region" description="Helical" evidence="10">
    <location>
        <begin position="65"/>
        <end position="90"/>
    </location>
</feature>
<dbReference type="InterPro" id="IPR002528">
    <property type="entry name" value="MATE_fam"/>
</dbReference>
<dbReference type="InterPro" id="IPR048279">
    <property type="entry name" value="MdtK-like"/>
</dbReference>
<feature type="transmembrane region" description="Helical" evidence="10">
    <location>
        <begin position="102"/>
        <end position="126"/>
    </location>
</feature>
<keyword evidence="7 10" id="KW-1133">Transmembrane helix</keyword>
<comment type="caution">
    <text evidence="11">The sequence shown here is derived from an EMBL/GenBank/DDBJ whole genome shotgun (WGS) entry which is preliminary data.</text>
</comment>
<reference evidence="11" key="2">
    <citation type="submission" date="2021-04" db="EMBL/GenBank/DDBJ databases">
        <authorList>
            <person name="Liu J."/>
        </authorList>
    </citation>
    <scope>NUCLEOTIDE SEQUENCE</scope>
    <source>
        <strain evidence="11">BAD-6</strain>
    </source>
</reference>
<dbReference type="InterPro" id="IPR051327">
    <property type="entry name" value="MATE_MepA_subfamily"/>
</dbReference>
<organism evidence="11 12">
    <name type="scientific">Sinanaerobacter chloroacetimidivorans</name>
    <dbReference type="NCBI Taxonomy" id="2818044"/>
    <lineage>
        <taxon>Bacteria</taxon>
        <taxon>Bacillati</taxon>
        <taxon>Bacillota</taxon>
        <taxon>Clostridia</taxon>
        <taxon>Peptostreptococcales</taxon>
        <taxon>Anaerovoracaceae</taxon>
        <taxon>Sinanaerobacter</taxon>
    </lineage>
</organism>
<feature type="transmembrane region" description="Helical" evidence="10">
    <location>
        <begin position="146"/>
        <end position="167"/>
    </location>
</feature>
<dbReference type="GO" id="GO:0046677">
    <property type="term" value="P:response to antibiotic"/>
    <property type="evidence" value="ECO:0007669"/>
    <property type="project" value="UniProtKB-KW"/>
</dbReference>
<feature type="transmembrane region" description="Helical" evidence="10">
    <location>
        <begin position="291"/>
        <end position="314"/>
    </location>
</feature>
<comment type="subcellular location">
    <subcellularLocation>
        <location evidence="1">Cell membrane</location>
        <topology evidence="1">Multi-pass membrane protein</topology>
    </subcellularLocation>
</comment>
<dbReference type="RefSeq" id="WP_227020103.1">
    <property type="nucleotide sequence ID" value="NZ_JAGSND010000019.1"/>
</dbReference>
<keyword evidence="5" id="KW-1003">Cell membrane</keyword>
<dbReference type="GO" id="GO:0042910">
    <property type="term" value="F:xenobiotic transmembrane transporter activity"/>
    <property type="evidence" value="ECO:0007669"/>
    <property type="project" value="InterPro"/>
</dbReference>
<keyword evidence="4" id="KW-0813">Transport</keyword>
<evidence type="ECO:0000256" key="7">
    <source>
        <dbReference type="ARBA" id="ARBA00022989"/>
    </source>
</evidence>
<evidence type="ECO:0000256" key="8">
    <source>
        <dbReference type="ARBA" id="ARBA00023136"/>
    </source>
</evidence>
<evidence type="ECO:0000256" key="6">
    <source>
        <dbReference type="ARBA" id="ARBA00022692"/>
    </source>
</evidence>
<feature type="transmembrane region" description="Helical" evidence="10">
    <location>
        <begin position="25"/>
        <end position="45"/>
    </location>
</feature>
<feature type="transmembrane region" description="Helical" evidence="10">
    <location>
        <begin position="326"/>
        <end position="349"/>
    </location>
</feature>
<feature type="transmembrane region" description="Helical" evidence="10">
    <location>
        <begin position="369"/>
        <end position="388"/>
    </location>
</feature>
<feature type="transmembrane region" description="Helical" evidence="10">
    <location>
        <begin position="174"/>
        <end position="195"/>
    </location>
</feature>
<protein>
    <recommendedName>
        <fullName evidence="3">Multidrug export protein MepA</fullName>
    </recommendedName>
</protein>
<evidence type="ECO:0000256" key="9">
    <source>
        <dbReference type="ARBA" id="ARBA00023251"/>
    </source>
</evidence>
<evidence type="ECO:0000313" key="11">
    <source>
        <dbReference type="EMBL" id="MBR0599971.1"/>
    </source>
</evidence>
<keyword evidence="6 10" id="KW-0812">Transmembrane</keyword>
<dbReference type="AlphaFoldDB" id="A0A8J7W6L3"/>
<name>A0A8J7W6L3_9FIRM</name>
<keyword evidence="9" id="KW-0046">Antibiotic resistance</keyword>
<keyword evidence="12" id="KW-1185">Reference proteome</keyword>
<evidence type="ECO:0000256" key="10">
    <source>
        <dbReference type="SAM" id="Phobius"/>
    </source>
</evidence>
<dbReference type="PIRSF" id="PIRSF006603">
    <property type="entry name" value="DinF"/>
    <property type="match status" value="1"/>
</dbReference>
<dbReference type="EMBL" id="JAGSND010000019">
    <property type="protein sequence ID" value="MBR0599971.1"/>
    <property type="molecule type" value="Genomic_DNA"/>
</dbReference>
<keyword evidence="8 10" id="KW-0472">Membrane</keyword>
<comment type="similarity">
    <text evidence="2">Belongs to the multi antimicrobial extrusion (MATE) (TC 2.A.66.1) family. MepA subfamily.</text>
</comment>
<evidence type="ECO:0000256" key="3">
    <source>
        <dbReference type="ARBA" id="ARBA00022106"/>
    </source>
</evidence>
<proteinExistence type="inferred from homology"/>
<evidence type="ECO:0000313" key="12">
    <source>
        <dbReference type="Proteomes" id="UP000675664"/>
    </source>
</evidence>
<dbReference type="InterPro" id="IPR045070">
    <property type="entry name" value="MATE_MepA-like"/>
</dbReference>
<feature type="transmembrane region" description="Helical" evidence="10">
    <location>
        <begin position="426"/>
        <end position="448"/>
    </location>
</feature>
<dbReference type="CDD" id="cd13143">
    <property type="entry name" value="MATE_MepA_like"/>
    <property type="match status" value="1"/>
</dbReference>
<dbReference type="PANTHER" id="PTHR43823:SF3">
    <property type="entry name" value="MULTIDRUG EXPORT PROTEIN MEPA"/>
    <property type="match status" value="1"/>
</dbReference>
<sequence length="457" mass="50690">MKNEFENDLLSVEERKLGTKKIRPLFFAYTISAVLGMGMQMVMGIADGFFVGNGIGPVGLGAISIVYPFWIIAIALGTMIGVGSSTLAGIKLGQGKREEARAVVGQCFWYSNFFSIIVTVLILIFLEKILILFGAQGEILNTAMQYTKVFMLGFPFYVTGLQLFYLIRIDEKPGLGLLIQTVPAGIALIVEYLLIFELDAGITGSAIGAWIITLGSWYLLVLHFIFGKTVLKIKMKDMKLNLTNIKEMHKIGFAGFIIQVSPTVVTIVINNLIGIYGKESDFAVYGVMNAYILYILTSFTNSFGFGLLPIASYNYGAKQFARVKEVLVISIKYTICFLIICVAAIFIFADQILTFFIGPVPELVESTKSAMYLFIPLFPLGAMTLIASNYFQAVEKNGKAIINSLTRNIIFILPLLFILPRLLGMAGIWICQPLADFMSCIVAVYYLMKERNELQRK</sequence>
<feature type="transmembrane region" description="Helical" evidence="10">
    <location>
        <begin position="251"/>
        <end position="276"/>
    </location>
</feature>
<evidence type="ECO:0000256" key="4">
    <source>
        <dbReference type="ARBA" id="ARBA00022448"/>
    </source>
</evidence>
<feature type="transmembrane region" description="Helical" evidence="10">
    <location>
        <begin position="400"/>
        <end position="420"/>
    </location>
</feature>
<dbReference type="GO" id="GO:0015297">
    <property type="term" value="F:antiporter activity"/>
    <property type="evidence" value="ECO:0007669"/>
    <property type="project" value="InterPro"/>
</dbReference>
<evidence type="ECO:0000256" key="1">
    <source>
        <dbReference type="ARBA" id="ARBA00004651"/>
    </source>
</evidence>
<evidence type="ECO:0000256" key="2">
    <source>
        <dbReference type="ARBA" id="ARBA00008417"/>
    </source>
</evidence>